<organism evidence="2 3">
    <name type="scientific">Marine Group I thaumarchaeote</name>
    <dbReference type="NCBI Taxonomy" id="2511932"/>
    <lineage>
        <taxon>Archaea</taxon>
        <taxon>Nitrososphaerota</taxon>
        <taxon>Marine Group I</taxon>
    </lineage>
</organism>
<keyword evidence="1" id="KW-1133">Transmembrane helix</keyword>
<dbReference type="Proteomes" id="UP000575480">
    <property type="component" value="Unassembled WGS sequence"/>
</dbReference>
<protein>
    <submittedName>
        <fullName evidence="2">Uncharacterized protein</fullName>
    </submittedName>
</protein>
<reference evidence="2 3" key="1">
    <citation type="journal article" date="2019" name="Environ. Microbiol.">
        <title>Genomics insights into ecotype formation of ammonia-oxidizing archaea in the deep ocean.</title>
        <authorList>
            <person name="Wang Y."/>
            <person name="Huang J.M."/>
            <person name="Cui G.J."/>
            <person name="Nunoura T."/>
            <person name="Takaki Y."/>
            <person name="Li W.L."/>
            <person name="Li J."/>
            <person name="Gao Z.M."/>
            <person name="Takai K."/>
            <person name="Zhang A.Q."/>
            <person name="Stepanauskas R."/>
        </authorList>
    </citation>
    <scope>NUCLEOTIDE SEQUENCE [LARGE SCALE GENOMIC DNA]</scope>
    <source>
        <strain evidence="2 3">L15a</strain>
    </source>
</reference>
<name>A0A7K4MU58_9ARCH</name>
<evidence type="ECO:0000313" key="3">
    <source>
        <dbReference type="Proteomes" id="UP000575480"/>
    </source>
</evidence>
<sequence length="110" mass="12036">MNSKGVAVIIGVIILVLIVVFLSLKSGDIPLEIKDNTQIEDSVEIGLQIGTEQSTQIKDDASVELDAESIDEPVVFDAVIIQTGDVSYFIDEDGIKHYFIEVIDDPTLEE</sequence>
<accession>A0A7K4MU58</accession>
<evidence type="ECO:0000256" key="1">
    <source>
        <dbReference type="SAM" id="Phobius"/>
    </source>
</evidence>
<feature type="transmembrane region" description="Helical" evidence="1">
    <location>
        <begin position="6"/>
        <end position="24"/>
    </location>
</feature>
<gene>
    <name evidence="2" type="ORF">HX858_04500</name>
</gene>
<dbReference type="EMBL" id="JACATH010000003">
    <property type="protein sequence ID" value="NWJ57000.1"/>
    <property type="molecule type" value="Genomic_DNA"/>
</dbReference>
<keyword evidence="1" id="KW-0472">Membrane</keyword>
<keyword evidence="1" id="KW-0812">Transmembrane</keyword>
<proteinExistence type="predicted"/>
<comment type="caution">
    <text evidence="2">The sequence shown here is derived from an EMBL/GenBank/DDBJ whole genome shotgun (WGS) entry which is preliminary data.</text>
</comment>
<dbReference type="AlphaFoldDB" id="A0A7K4MU58"/>
<evidence type="ECO:0000313" key="2">
    <source>
        <dbReference type="EMBL" id="NWJ57000.1"/>
    </source>
</evidence>